<dbReference type="GeneID" id="17261126"/>
<dbReference type="PaxDb" id="2903-EOD14842"/>
<reference evidence="3" key="1">
    <citation type="journal article" date="2013" name="Nature">
        <title>Pan genome of the phytoplankton Emiliania underpins its global distribution.</title>
        <authorList>
            <person name="Read B.A."/>
            <person name="Kegel J."/>
            <person name="Klute M.J."/>
            <person name="Kuo A."/>
            <person name="Lefebvre S.C."/>
            <person name="Maumus F."/>
            <person name="Mayer C."/>
            <person name="Miller J."/>
            <person name="Monier A."/>
            <person name="Salamov A."/>
            <person name="Young J."/>
            <person name="Aguilar M."/>
            <person name="Claverie J.M."/>
            <person name="Frickenhaus S."/>
            <person name="Gonzalez K."/>
            <person name="Herman E.K."/>
            <person name="Lin Y.C."/>
            <person name="Napier J."/>
            <person name="Ogata H."/>
            <person name="Sarno A.F."/>
            <person name="Shmutz J."/>
            <person name="Schroeder D."/>
            <person name="de Vargas C."/>
            <person name="Verret F."/>
            <person name="von Dassow P."/>
            <person name="Valentin K."/>
            <person name="Van de Peer Y."/>
            <person name="Wheeler G."/>
            <person name="Dacks J.B."/>
            <person name="Delwiche C.F."/>
            <person name="Dyhrman S.T."/>
            <person name="Glockner G."/>
            <person name="John U."/>
            <person name="Richards T."/>
            <person name="Worden A.Z."/>
            <person name="Zhang X."/>
            <person name="Grigoriev I.V."/>
            <person name="Allen A.E."/>
            <person name="Bidle K."/>
            <person name="Borodovsky M."/>
            <person name="Bowler C."/>
            <person name="Brownlee C."/>
            <person name="Cock J.M."/>
            <person name="Elias M."/>
            <person name="Gladyshev V.N."/>
            <person name="Groth M."/>
            <person name="Guda C."/>
            <person name="Hadaegh A."/>
            <person name="Iglesias-Rodriguez M.D."/>
            <person name="Jenkins J."/>
            <person name="Jones B.M."/>
            <person name="Lawson T."/>
            <person name="Leese F."/>
            <person name="Lindquist E."/>
            <person name="Lobanov A."/>
            <person name="Lomsadze A."/>
            <person name="Malik S.B."/>
            <person name="Marsh M.E."/>
            <person name="Mackinder L."/>
            <person name="Mock T."/>
            <person name="Mueller-Roeber B."/>
            <person name="Pagarete A."/>
            <person name="Parker M."/>
            <person name="Probert I."/>
            <person name="Quesneville H."/>
            <person name="Raines C."/>
            <person name="Rensing S.A."/>
            <person name="Riano-Pachon D.M."/>
            <person name="Richier S."/>
            <person name="Rokitta S."/>
            <person name="Shiraiwa Y."/>
            <person name="Soanes D.M."/>
            <person name="van der Giezen M."/>
            <person name="Wahlund T.M."/>
            <person name="Williams B."/>
            <person name="Wilson W."/>
            <person name="Wolfe G."/>
            <person name="Wurch L.L."/>
        </authorList>
    </citation>
    <scope>NUCLEOTIDE SEQUENCE</scope>
</reference>
<feature type="coiled-coil region" evidence="1">
    <location>
        <begin position="52"/>
        <end position="93"/>
    </location>
</feature>
<dbReference type="RefSeq" id="XP_005767271.1">
    <property type="nucleotide sequence ID" value="XM_005767214.1"/>
</dbReference>
<keyword evidence="1" id="KW-0175">Coiled coil</keyword>
<proteinExistence type="predicted"/>
<dbReference type="KEGG" id="ehx:EMIHUDRAFT_432687"/>
<evidence type="ECO:0000256" key="1">
    <source>
        <dbReference type="SAM" id="Coils"/>
    </source>
</evidence>
<evidence type="ECO:0000313" key="3">
    <source>
        <dbReference type="Proteomes" id="UP000013827"/>
    </source>
</evidence>
<protein>
    <submittedName>
        <fullName evidence="2">Uncharacterized protein</fullName>
    </submittedName>
</protein>
<dbReference type="Proteomes" id="UP000013827">
    <property type="component" value="Unassembled WGS sequence"/>
</dbReference>
<sequence>MIETRALGADNPRKKAWVDARTYEWDVHYFYPMADEAARELMQSGTFTESHKEELRQRLRAARAADAAAEAEAEAVAEAAEEAAREKALAEAAGWAAAAAESAGPDNASLPSAAASVAATPGAFASRDMHMCPDPDCADCAAEFECMACVGEDEGGVLV</sequence>
<dbReference type="EnsemblProtists" id="EOD14842">
    <property type="protein sequence ID" value="EOD14842"/>
    <property type="gene ID" value="EMIHUDRAFT_432687"/>
</dbReference>
<keyword evidence="3" id="KW-1185">Reference proteome</keyword>
<organism evidence="2 3">
    <name type="scientific">Emiliania huxleyi (strain CCMP1516)</name>
    <dbReference type="NCBI Taxonomy" id="280463"/>
    <lineage>
        <taxon>Eukaryota</taxon>
        <taxon>Haptista</taxon>
        <taxon>Haptophyta</taxon>
        <taxon>Prymnesiophyceae</taxon>
        <taxon>Isochrysidales</taxon>
        <taxon>Noelaerhabdaceae</taxon>
        <taxon>Emiliania</taxon>
    </lineage>
</organism>
<accession>A0A0D3IUA7</accession>
<reference evidence="2" key="2">
    <citation type="submission" date="2024-10" db="UniProtKB">
        <authorList>
            <consortium name="EnsemblProtists"/>
        </authorList>
    </citation>
    <scope>IDENTIFICATION</scope>
</reference>
<dbReference type="AlphaFoldDB" id="A0A0D3IUA7"/>
<evidence type="ECO:0000313" key="2">
    <source>
        <dbReference type="EnsemblProtists" id="EOD14842"/>
    </source>
</evidence>
<dbReference type="HOGENOM" id="CLU_140682_0_0_1"/>
<name>A0A0D3IUA7_EMIH1</name>